<evidence type="ECO:0000256" key="1">
    <source>
        <dbReference type="ARBA" id="ARBA00004123"/>
    </source>
</evidence>
<dbReference type="PROSITE" id="PS50048">
    <property type="entry name" value="ZN2_CY6_FUNGAL_2"/>
    <property type="match status" value="1"/>
</dbReference>
<dbReference type="Proteomes" id="UP000799439">
    <property type="component" value="Unassembled WGS sequence"/>
</dbReference>
<dbReference type="AlphaFoldDB" id="A0A9P4MLT4"/>
<dbReference type="Gene3D" id="4.10.240.10">
    <property type="entry name" value="Zn(2)-C6 fungal-type DNA-binding domain"/>
    <property type="match status" value="1"/>
</dbReference>
<keyword evidence="3" id="KW-0238">DNA-binding</keyword>
<dbReference type="EMBL" id="ML996083">
    <property type="protein sequence ID" value="KAF2154529.1"/>
    <property type="molecule type" value="Genomic_DNA"/>
</dbReference>
<dbReference type="GO" id="GO:0005634">
    <property type="term" value="C:nucleus"/>
    <property type="evidence" value="ECO:0007669"/>
    <property type="project" value="UniProtKB-SubCell"/>
</dbReference>
<protein>
    <recommendedName>
        <fullName evidence="7">Zn(2)-C6 fungal-type domain-containing protein</fullName>
    </recommendedName>
</protein>
<gene>
    <name evidence="8" type="ORF">K461DRAFT_97567</name>
</gene>
<feature type="region of interest" description="Disordered" evidence="6">
    <location>
        <begin position="578"/>
        <end position="603"/>
    </location>
</feature>
<accession>A0A9P4MLT4</accession>
<evidence type="ECO:0000256" key="5">
    <source>
        <dbReference type="ARBA" id="ARBA00023242"/>
    </source>
</evidence>
<keyword evidence="4" id="KW-0804">Transcription</keyword>
<organism evidence="8 9">
    <name type="scientific">Myriangium duriaei CBS 260.36</name>
    <dbReference type="NCBI Taxonomy" id="1168546"/>
    <lineage>
        <taxon>Eukaryota</taxon>
        <taxon>Fungi</taxon>
        <taxon>Dikarya</taxon>
        <taxon>Ascomycota</taxon>
        <taxon>Pezizomycotina</taxon>
        <taxon>Dothideomycetes</taxon>
        <taxon>Dothideomycetidae</taxon>
        <taxon>Myriangiales</taxon>
        <taxon>Myriangiaceae</taxon>
        <taxon>Myriangium</taxon>
    </lineage>
</organism>
<reference evidence="8" key="1">
    <citation type="journal article" date="2020" name="Stud. Mycol.">
        <title>101 Dothideomycetes genomes: a test case for predicting lifestyles and emergence of pathogens.</title>
        <authorList>
            <person name="Haridas S."/>
            <person name="Albert R."/>
            <person name="Binder M."/>
            <person name="Bloem J."/>
            <person name="Labutti K."/>
            <person name="Salamov A."/>
            <person name="Andreopoulos B."/>
            <person name="Baker S."/>
            <person name="Barry K."/>
            <person name="Bills G."/>
            <person name="Bluhm B."/>
            <person name="Cannon C."/>
            <person name="Castanera R."/>
            <person name="Culley D."/>
            <person name="Daum C."/>
            <person name="Ezra D."/>
            <person name="Gonzalez J."/>
            <person name="Henrissat B."/>
            <person name="Kuo A."/>
            <person name="Liang C."/>
            <person name="Lipzen A."/>
            <person name="Lutzoni F."/>
            <person name="Magnuson J."/>
            <person name="Mondo S."/>
            <person name="Nolan M."/>
            <person name="Ohm R."/>
            <person name="Pangilinan J."/>
            <person name="Park H.-J."/>
            <person name="Ramirez L."/>
            <person name="Alfaro M."/>
            <person name="Sun H."/>
            <person name="Tritt A."/>
            <person name="Yoshinaga Y."/>
            <person name="Zwiers L.-H."/>
            <person name="Turgeon B."/>
            <person name="Goodwin S."/>
            <person name="Spatafora J."/>
            <person name="Crous P."/>
            <person name="Grigoriev I."/>
        </authorList>
    </citation>
    <scope>NUCLEOTIDE SEQUENCE</scope>
    <source>
        <strain evidence="8">CBS 260.36</strain>
    </source>
</reference>
<dbReference type="InterPro" id="IPR036864">
    <property type="entry name" value="Zn2-C6_fun-type_DNA-bd_sf"/>
</dbReference>
<name>A0A9P4MLT4_9PEZI</name>
<keyword evidence="5" id="KW-0539">Nucleus</keyword>
<feature type="domain" description="Zn(2)-C6 fungal-type" evidence="7">
    <location>
        <begin position="17"/>
        <end position="50"/>
    </location>
</feature>
<evidence type="ECO:0000313" key="9">
    <source>
        <dbReference type="Proteomes" id="UP000799439"/>
    </source>
</evidence>
<dbReference type="InterPro" id="IPR001138">
    <property type="entry name" value="Zn2Cys6_DnaBD"/>
</dbReference>
<dbReference type="Pfam" id="PF00172">
    <property type="entry name" value="Zn_clus"/>
    <property type="match status" value="1"/>
</dbReference>
<evidence type="ECO:0000256" key="3">
    <source>
        <dbReference type="ARBA" id="ARBA00023125"/>
    </source>
</evidence>
<dbReference type="PANTHER" id="PTHR31845">
    <property type="entry name" value="FINGER DOMAIN PROTEIN, PUTATIVE-RELATED"/>
    <property type="match status" value="1"/>
</dbReference>
<keyword evidence="2" id="KW-0805">Transcription regulation</keyword>
<comment type="caution">
    <text evidence="8">The sequence shown here is derived from an EMBL/GenBank/DDBJ whole genome shotgun (WGS) entry which is preliminary data.</text>
</comment>
<proteinExistence type="predicted"/>
<keyword evidence="9" id="KW-1185">Reference proteome</keyword>
<dbReference type="SUPFAM" id="SSF57701">
    <property type="entry name" value="Zn2/Cys6 DNA-binding domain"/>
    <property type="match status" value="1"/>
</dbReference>
<sequence>MSESTTNTPRPVAKKQACVECRQQKAKCDAWSTQGVPCSRCRRLSKDCILVGTFQREHKRKRLSELERQTRRLHMRLGVATTASEEIRSPTPTTQSRASGGPMITDPVETLLPTPATDVQQSDALTRRPVSPFVEDDQEFGVTQPTYARSLEGLHMSAEDIDSLFDIFFTDYLPLLPIMDHKVLPNACYQQSPFLFWTIIGTACRTYPRNPNILGALSAKLVDMALLSVSNRKAPLQRLQSFLLILTWAYPDSASGRSLTRTETSFALAGILLQLAIKAGLHLAEPGGQFWRLKGGDLPEISLAKRCDLWALCIVAYQKTCLCRGFLGRASFDIFPDEESYRILVQNVSPDVKLQLKLQDIIVRCSIAATELGLRRTSLEKGRALSILIRSAESQVRALELESSSTLGHLACVMARLCVHTFYTYVDDSSQRSTNFEIIQSSGCRAIRGLSKYMDTLAAPTMVSIYDIHSLMLSSVLLLRILKSRVPLASGREEGMSCFYLGMDLIKQTSADKSDLSAKCAVYLMQLWDSPQAFKNSDGSDCWTRKGWSRLIGGPLVDSMFWWRELFDSKRRTIVNDTSEARGTDQDGSLLPGTTVVTNAQQPPLGSDNDFGYFDFDWAIPEDLAWAQDLTSVGLNDSGGLLGMQLSEPTGVD</sequence>
<evidence type="ECO:0000256" key="4">
    <source>
        <dbReference type="ARBA" id="ARBA00023163"/>
    </source>
</evidence>
<feature type="region of interest" description="Disordered" evidence="6">
    <location>
        <begin position="82"/>
        <end position="102"/>
    </location>
</feature>
<evidence type="ECO:0000256" key="2">
    <source>
        <dbReference type="ARBA" id="ARBA00023015"/>
    </source>
</evidence>
<dbReference type="GO" id="GO:0000981">
    <property type="term" value="F:DNA-binding transcription factor activity, RNA polymerase II-specific"/>
    <property type="evidence" value="ECO:0007669"/>
    <property type="project" value="InterPro"/>
</dbReference>
<dbReference type="OrthoDB" id="2341546at2759"/>
<dbReference type="CDD" id="cd00067">
    <property type="entry name" value="GAL4"/>
    <property type="match status" value="1"/>
</dbReference>
<evidence type="ECO:0000256" key="6">
    <source>
        <dbReference type="SAM" id="MobiDB-lite"/>
    </source>
</evidence>
<evidence type="ECO:0000259" key="7">
    <source>
        <dbReference type="PROSITE" id="PS50048"/>
    </source>
</evidence>
<comment type="subcellular location">
    <subcellularLocation>
        <location evidence="1">Nucleus</location>
    </subcellularLocation>
</comment>
<dbReference type="GO" id="GO:0008270">
    <property type="term" value="F:zinc ion binding"/>
    <property type="evidence" value="ECO:0007669"/>
    <property type="project" value="InterPro"/>
</dbReference>
<dbReference type="PANTHER" id="PTHR31845:SF21">
    <property type="entry name" value="REGULATORY PROTEIN LEU3"/>
    <property type="match status" value="1"/>
</dbReference>
<evidence type="ECO:0000313" key="8">
    <source>
        <dbReference type="EMBL" id="KAF2154529.1"/>
    </source>
</evidence>
<dbReference type="CDD" id="cd12148">
    <property type="entry name" value="fungal_TF_MHR"/>
    <property type="match status" value="1"/>
</dbReference>
<dbReference type="PROSITE" id="PS00463">
    <property type="entry name" value="ZN2_CY6_FUNGAL_1"/>
    <property type="match status" value="1"/>
</dbReference>
<dbReference type="GO" id="GO:0000976">
    <property type="term" value="F:transcription cis-regulatory region binding"/>
    <property type="evidence" value="ECO:0007669"/>
    <property type="project" value="TreeGrafter"/>
</dbReference>
<dbReference type="InterPro" id="IPR051089">
    <property type="entry name" value="prtT"/>
</dbReference>